<evidence type="ECO:0000256" key="1">
    <source>
        <dbReference type="ARBA" id="ARBA00001966"/>
    </source>
</evidence>
<feature type="region of interest" description="Disordered" evidence="10">
    <location>
        <begin position="1196"/>
        <end position="1233"/>
    </location>
</feature>
<dbReference type="InterPro" id="IPR003651">
    <property type="entry name" value="Endonuclease3_FeS-loop_motif"/>
</dbReference>
<dbReference type="CDD" id="cd00056">
    <property type="entry name" value="ENDO3c"/>
    <property type="match status" value="1"/>
</dbReference>
<name>A0ABQ7Y073_BRANA</name>
<comment type="subcellular location">
    <subcellularLocation>
        <location evidence="2">Nucleus</location>
    </subcellularLocation>
</comment>
<dbReference type="Gene3D" id="1.10.1670.10">
    <property type="entry name" value="Helix-hairpin-Helix base-excision DNA repair enzymes (C-terminal)"/>
    <property type="match status" value="1"/>
</dbReference>
<keyword evidence="5" id="KW-0479">Metal-binding</keyword>
<feature type="region of interest" description="Disordered" evidence="10">
    <location>
        <begin position="175"/>
        <end position="264"/>
    </location>
</feature>
<feature type="compositionally biased region" description="Polar residues" evidence="10">
    <location>
        <begin position="1251"/>
        <end position="1260"/>
    </location>
</feature>
<dbReference type="SMART" id="SM00525">
    <property type="entry name" value="FES"/>
    <property type="match status" value="1"/>
</dbReference>
<dbReference type="Pfam" id="PF15629">
    <property type="entry name" value="Perm-CXXC"/>
    <property type="match status" value="1"/>
</dbReference>
<feature type="compositionally biased region" description="Basic and acidic residues" evidence="10">
    <location>
        <begin position="182"/>
        <end position="191"/>
    </location>
</feature>
<keyword evidence="7" id="KW-0411">Iron-sulfur</keyword>
<dbReference type="InterPro" id="IPR028925">
    <property type="entry name" value="RRM_DME"/>
</dbReference>
<reference evidence="12 13" key="1">
    <citation type="submission" date="2021-05" db="EMBL/GenBank/DDBJ databases">
        <title>Genome Assembly of Synthetic Allotetraploid Brassica napus Reveals Homoeologous Exchanges between Subgenomes.</title>
        <authorList>
            <person name="Davis J.T."/>
        </authorList>
    </citation>
    <scope>NUCLEOTIDE SEQUENCE [LARGE SCALE GENOMIC DNA]</scope>
    <source>
        <strain evidence="13">cv. Da-Ae</strain>
        <tissue evidence="12">Seedling</tissue>
    </source>
</reference>
<feature type="compositionally biased region" description="Basic residues" evidence="10">
    <location>
        <begin position="932"/>
        <end position="943"/>
    </location>
</feature>
<keyword evidence="8" id="KW-0238">DNA-binding</keyword>
<dbReference type="PANTHER" id="PTHR46213:SF27">
    <property type="entry name" value="TRANSCRIPTIONAL ACTIVATOR DEMETER"/>
    <property type="match status" value="1"/>
</dbReference>
<protein>
    <recommendedName>
        <fullName evidence="11">HhH-GPD domain-containing protein</fullName>
    </recommendedName>
</protein>
<dbReference type="Gene3D" id="1.10.340.30">
    <property type="entry name" value="Hypothetical protein, domain 2"/>
    <property type="match status" value="1"/>
</dbReference>
<keyword evidence="6" id="KW-0408">Iron</keyword>
<feature type="compositionally biased region" description="Polar residues" evidence="10">
    <location>
        <begin position="780"/>
        <end position="801"/>
    </location>
</feature>
<dbReference type="InterPro" id="IPR028924">
    <property type="entry name" value="Perm-CXXC"/>
</dbReference>
<evidence type="ECO:0000313" key="13">
    <source>
        <dbReference type="Proteomes" id="UP000824890"/>
    </source>
</evidence>
<evidence type="ECO:0000256" key="8">
    <source>
        <dbReference type="ARBA" id="ARBA00023125"/>
    </source>
</evidence>
<feature type="region of interest" description="Disordered" evidence="10">
    <location>
        <begin position="1"/>
        <end position="63"/>
    </location>
</feature>
<proteinExistence type="inferred from homology"/>
<feature type="compositionally biased region" description="Polar residues" evidence="10">
    <location>
        <begin position="1"/>
        <end position="14"/>
    </location>
</feature>
<feature type="region of interest" description="Disordered" evidence="10">
    <location>
        <begin position="1632"/>
        <end position="1655"/>
    </location>
</feature>
<dbReference type="EMBL" id="JAGKQM010000019">
    <property type="protein sequence ID" value="KAH0861580.1"/>
    <property type="molecule type" value="Genomic_DNA"/>
</dbReference>
<accession>A0ABQ7Y073</accession>
<evidence type="ECO:0000256" key="5">
    <source>
        <dbReference type="ARBA" id="ARBA00022723"/>
    </source>
</evidence>
<feature type="compositionally biased region" description="Polar residues" evidence="10">
    <location>
        <begin position="504"/>
        <end position="521"/>
    </location>
</feature>
<evidence type="ECO:0000256" key="7">
    <source>
        <dbReference type="ARBA" id="ARBA00023014"/>
    </source>
</evidence>
<feature type="region of interest" description="Disordered" evidence="10">
    <location>
        <begin position="297"/>
        <end position="322"/>
    </location>
</feature>
<feature type="region of interest" description="Disordered" evidence="10">
    <location>
        <begin position="555"/>
        <end position="585"/>
    </location>
</feature>
<feature type="compositionally biased region" description="Polar residues" evidence="10">
    <location>
        <begin position="1200"/>
        <end position="1222"/>
    </location>
</feature>
<dbReference type="Pfam" id="PF15628">
    <property type="entry name" value="RRM_DME"/>
    <property type="match status" value="1"/>
</dbReference>
<keyword evidence="9" id="KW-0539">Nucleus</keyword>
<feature type="region of interest" description="Disordered" evidence="10">
    <location>
        <begin position="504"/>
        <end position="543"/>
    </location>
</feature>
<feature type="domain" description="HhH-GPD" evidence="11">
    <location>
        <begin position="1386"/>
        <end position="1555"/>
    </location>
</feature>
<dbReference type="InterPro" id="IPR011257">
    <property type="entry name" value="DNA_glycosylase"/>
</dbReference>
<gene>
    <name evidence="12" type="ORF">HID58_089841</name>
</gene>
<dbReference type="InterPro" id="IPR003265">
    <property type="entry name" value="HhH-GPD_domain"/>
</dbReference>
<evidence type="ECO:0000259" key="11">
    <source>
        <dbReference type="SMART" id="SM00478"/>
    </source>
</evidence>
<feature type="region of interest" description="Disordered" evidence="10">
    <location>
        <begin position="917"/>
        <end position="981"/>
    </location>
</feature>
<evidence type="ECO:0000256" key="10">
    <source>
        <dbReference type="SAM" id="MobiDB-lite"/>
    </source>
</evidence>
<feature type="compositionally biased region" description="Polar residues" evidence="10">
    <location>
        <begin position="1288"/>
        <end position="1307"/>
    </location>
</feature>
<dbReference type="InterPro" id="IPR044811">
    <property type="entry name" value="DME/ROS1"/>
</dbReference>
<sequence length="1916" mass="211751">MSSRGNNPVENQFMGSWAPITPRKPMRGGSSVVVDGGGGQDRNYYTGEREEDPLGRSNVASNSQGGCSNVFELDDLLDTDQMPMSFTSLLSGGDHLFQVPQCGTPASSRPLYNLNSPPTREAVGYLCESSVQSVPSTPSLLCRTGRDNGFLEKMITRTTGQTSDNGMQSVVASSVVNSTEVTEQKDGRRQSDLGFDLNQTPQQKPSKKKKFMPKVYVEGKPIRKPRKPATQEPAKPKATGGGKRKKAQKTNLKESAANKPAIGGDMSNTSLEITGKSCRKALSFDLEKTGDVGLDDSGSEIFQNTSGSNSFTESRDAAGGTSGSWLDSVTQVDKTNGLVAANQPLEASTVVTLPRGSEVNHSRILGRDQQPELFTGNQQRQLPMGNQQRQWPMENQQRQLPMENQQAWLHMKNQLCGFPVGNQQPRLAMGSQEPKYLMGTQRSALASGIQQPGGLQGNNQPMFLNQQTQQTYLPAENQQYGSPSGMQQHVMSTRGQQHGLLLDNQRSNQQPGSSMRGQQTCLPAGNQQHGPPPGMQQHVMSTRGQQHGLLLDNQRSHQQPGSSMRGQQTFLPAGNQQHGSPSGMQQYMSTRGQQHALLLDNQRSHQQPGSSMRGQQTCLPAGNQLHGPPPGMQQHVMSTRGQQHGMLLDNQRSQLLMRNPQPGSSMRGQQTCLLAGNQQYGSLSAMQQPVMSPRQQQHGMLLGNQESQFLMGNQQPGSSMRGQQPCVPLMNRQLGTPKGFTHLNQMVAANMSSSGLRPHPQSQTPATNLYMESVSGSMNGTADTYQRSSIAGYGSSPQDIYQGNERIPSHERSNAEYFDLRKKALSQNSALPTPDNAKHVEARGSKRQYDPAMGHMQNSVAHWPLLQQISQSQDVERQNISTSAKHIDAAKKMRIQKAVQEKLHGVAPEVIDIEDYPTDGARKDKSGVPKTPAKKGLRGRKKAVPPPAQNSADNEKGIVPETPARKGPRGRKKTVPPLPNASEIQVYKPTQAKAPSSRSKAKEKGVNYVTTAGACTGQSGELLREDCIAEIIYRLQNLYIGDESREQEQNALAIYKGDGAVVPYETKKKKPRPKVDLDDETTRIWNLLMGKEEKEGNGERNKKKEKWWEEERNVFRGRADSFIARMHLVQGDRRFSPWKGSVVDSVIGVFLTQNVTDHLSSSAFMSLAARFPPKPSSKPEDERNIRSVVVEDPEGCILNLNDTPPWQEKVQTSSDTQVSGVDSGSKEQQRSCSNSGIERFNFLENSSQNLEEEVLSSQDSFDPASWTSQSSGRVGSSSGSKSDAEFSTTRSETKTASGSAQSVQIGSPNLSDERSLLHQESGDVQIQETSNVAQKKPDMTADLVDIEDFGMDFVPTNFTMAREKKGTQAAGKKPTSQWDSLRREVLERKGKKERSKESMDSIDYEAIRRASVYEISDAIKERGMNYMLAVRIKDFLERIVKDHGSVDLEWLRDVHPDKAKDYLLSIRGLGLKSVECIRLLTLHNMAFPVDTNVGRIAVRLGWVPLQPLPESLQLHLLELYPVLESIQKFLWPRLCKLDQPTLYELHYQLITFGKVFCTKSRPNCNACPMRGECRHFASAYASARLALPASEERGLTTATIPVPPQSFPPASIPMMELPPPLESSPLQSFLTREVPSNGGSSEPIIEEPATPEPVYPEITESDIEDAYYNEDPDEIPTIELNISQFGQTLKEHMKNNMELQEGDMSKALVALDPSTTSIPTPKLKNISRLRTEHQVYELWDSHPLLAGMDKREPDDPSPYLLAIWSPGETANSAGQKCGGKASGKLCFDEACSECNGVREANSQTVRGTLLIPCRTAMRGSFPLNGTYFQVNEVFADHESSLEPIDVPRDWIWDLPRRTVYFGTSVTSIFKGMSTEQIQYSFWRGFVCVRGFEPKTRAPRPLMARLHFPKNKVKNKT</sequence>
<dbReference type="SUPFAM" id="SSF48150">
    <property type="entry name" value="DNA-glycosylase"/>
    <property type="match status" value="1"/>
</dbReference>
<comment type="cofactor">
    <cofactor evidence="1">
        <name>[4Fe-4S] cluster</name>
        <dbReference type="ChEBI" id="CHEBI:49883"/>
    </cofactor>
</comment>
<evidence type="ECO:0000256" key="3">
    <source>
        <dbReference type="ARBA" id="ARBA00005646"/>
    </source>
</evidence>
<evidence type="ECO:0000256" key="9">
    <source>
        <dbReference type="ARBA" id="ARBA00023242"/>
    </source>
</evidence>
<dbReference type="Proteomes" id="UP000824890">
    <property type="component" value="Unassembled WGS sequence"/>
</dbReference>
<feature type="compositionally biased region" description="Low complexity" evidence="10">
    <location>
        <begin position="1265"/>
        <end position="1287"/>
    </location>
</feature>
<dbReference type="PANTHER" id="PTHR46213">
    <property type="entry name" value="TRANSCRIPTIONAL ACTIVATOR DEMETER"/>
    <property type="match status" value="1"/>
</dbReference>
<feature type="region of interest" description="Disordered" evidence="10">
    <location>
        <begin position="780"/>
        <end position="804"/>
    </location>
</feature>
<evidence type="ECO:0000256" key="6">
    <source>
        <dbReference type="ARBA" id="ARBA00023004"/>
    </source>
</evidence>
<feature type="compositionally biased region" description="Polar residues" evidence="10">
    <location>
        <begin position="556"/>
        <end position="585"/>
    </location>
</feature>
<keyword evidence="13" id="KW-1185">Reference proteome</keyword>
<comment type="similarity">
    <text evidence="3">Belongs to the DNA glycosylase family. DEMETER subfamily.</text>
</comment>
<dbReference type="InterPro" id="IPR023170">
    <property type="entry name" value="HhH_base_excis_C"/>
</dbReference>
<organism evidence="12 13">
    <name type="scientific">Brassica napus</name>
    <name type="common">Rape</name>
    <dbReference type="NCBI Taxonomy" id="3708"/>
    <lineage>
        <taxon>Eukaryota</taxon>
        <taxon>Viridiplantae</taxon>
        <taxon>Streptophyta</taxon>
        <taxon>Embryophyta</taxon>
        <taxon>Tracheophyta</taxon>
        <taxon>Spermatophyta</taxon>
        <taxon>Magnoliopsida</taxon>
        <taxon>eudicotyledons</taxon>
        <taxon>Gunneridae</taxon>
        <taxon>Pentapetalae</taxon>
        <taxon>rosids</taxon>
        <taxon>malvids</taxon>
        <taxon>Brassicales</taxon>
        <taxon>Brassicaceae</taxon>
        <taxon>Brassiceae</taxon>
        <taxon>Brassica</taxon>
    </lineage>
</organism>
<evidence type="ECO:0000313" key="12">
    <source>
        <dbReference type="EMBL" id="KAH0861580.1"/>
    </source>
</evidence>
<feature type="region of interest" description="Disordered" evidence="10">
    <location>
        <begin position="1251"/>
        <end position="1307"/>
    </location>
</feature>
<evidence type="ECO:0000256" key="4">
    <source>
        <dbReference type="ARBA" id="ARBA00022485"/>
    </source>
</evidence>
<keyword evidence="4" id="KW-0004">4Fe-4S</keyword>
<comment type="caution">
    <text evidence="12">The sequence shown here is derived from an EMBL/GenBank/DDBJ whole genome shotgun (WGS) entry which is preliminary data.</text>
</comment>
<feature type="compositionally biased region" description="Polar residues" evidence="10">
    <location>
        <begin position="300"/>
        <end position="312"/>
    </location>
</feature>
<dbReference type="SMART" id="SM00478">
    <property type="entry name" value="ENDO3c"/>
    <property type="match status" value="1"/>
</dbReference>
<evidence type="ECO:0000256" key="2">
    <source>
        <dbReference type="ARBA" id="ARBA00004123"/>
    </source>
</evidence>